<evidence type="ECO:0000313" key="2">
    <source>
        <dbReference type="Proteomes" id="UP000268829"/>
    </source>
</evidence>
<dbReference type="Proteomes" id="UP000268829">
    <property type="component" value="Unassembled WGS sequence"/>
</dbReference>
<dbReference type="AlphaFoldDB" id="A0A3M8AS69"/>
<sequence>MNMKVNNKKIAVGEIKMGGVQQSSLVLIGDAEVIRCSSVYDTADDSLIFSKDVPIRPTTPRRRGD</sequence>
<evidence type="ECO:0000313" key="1">
    <source>
        <dbReference type="EMBL" id="RNB54042.1"/>
    </source>
</evidence>
<dbReference type="RefSeq" id="WP_122906141.1">
    <property type="nucleotide sequence ID" value="NZ_RHHS01000044.1"/>
</dbReference>
<gene>
    <name evidence="1" type="ORF">EDM57_18365</name>
</gene>
<name>A0A3M8AS69_9BACL</name>
<dbReference type="OrthoDB" id="2455313at2"/>
<proteinExistence type="predicted"/>
<protein>
    <submittedName>
        <fullName evidence="1">Uncharacterized protein</fullName>
    </submittedName>
</protein>
<accession>A0A3M8AS69</accession>
<dbReference type="EMBL" id="RHHS01000044">
    <property type="protein sequence ID" value="RNB54042.1"/>
    <property type="molecule type" value="Genomic_DNA"/>
</dbReference>
<reference evidence="1 2" key="1">
    <citation type="submission" date="2018-10" db="EMBL/GenBank/DDBJ databases">
        <title>Phylogenomics of Brevibacillus.</title>
        <authorList>
            <person name="Dunlap C."/>
        </authorList>
    </citation>
    <scope>NUCLEOTIDE SEQUENCE [LARGE SCALE GENOMIC DNA]</scope>
    <source>
        <strain evidence="1 2">DSM 100115</strain>
    </source>
</reference>
<keyword evidence="2" id="KW-1185">Reference proteome</keyword>
<organism evidence="1 2">
    <name type="scientific">Brevibacillus gelatini</name>
    <dbReference type="NCBI Taxonomy" id="1655277"/>
    <lineage>
        <taxon>Bacteria</taxon>
        <taxon>Bacillati</taxon>
        <taxon>Bacillota</taxon>
        <taxon>Bacilli</taxon>
        <taxon>Bacillales</taxon>
        <taxon>Paenibacillaceae</taxon>
        <taxon>Brevibacillus</taxon>
    </lineage>
</organism>
<comment type="caution">
    <text evidence="1">The sequence shown here is derived from an EMBL/GenBank/DDBJ whole genome shotgun (WGS) entry which is preliminary data.</text>
</comment>